<gene>
    <name evidence="2" type="ORF">CJ305_07920</name>
</gene>
<accession>A0A2G1VSY1</accession>
<dbReference type="EMBL" id="NQXA01000003">
    <property type="protein sequence ID" value="PHQ29887.1"/>
    <property type="molecule type" value="Genomic_DNA"/>
</dbReference>
<feature type="signal peptide" evidence="1">
    <location>
        <begin position="1"/>
        <end position="19"/>
    </location>
</feature>
<name>A0A2G1VSY1_9FLAO</name>
<feature type="chain" id="PRO_5013740187" description="Viral A-type inclusion protein" evidence="1">
    <location>
        <begin position="20"/>
        <end position="143"/>
    </location>
</feature>
<dbReference type="AlphaFoldDB" id="A0A2G1VSY1"/>
<proteinExistence type="predicted"/>
<organism evidence="2 3">
    <name type="scientific">Leeuwenhoekiella nanhaiensis</name>
    <dbReference type="NCBI Taxonomy" id="1655491"/>
    <lineage>
        <taxon>Bacteria</taxon>
        <taxon>Pseudomonadati</taxon>
        <taxon>Bacteroidota</taxon>
        <taxon>Flavobacteriia</taxon>
        <taxon>Flavobacteriales</taxon>
        <taxon>Flavobacteriaceae</taxon>
        <taxon>Leeuwenhoekiella</taxon>
    </lineage>
</organism>
<dbReference type="OrthoDB" id="1436925at2"/>
<protein>
    <recommendedName>
        <fullName evidence="4">Viral A-type inclusion protein</fullName>
    </recommendedName>
</protein>
<dbReference type="Proteomes" id="UP000229433">
    <property type="component" value="Unassembled WGS sequence"/>
</dbReference>
<keyword evidence="3" id="KW-1185">Reference proteome</keyword>
<comment type="caution">
    <text evidence="2">The sequence shown here is derived from an EMBL/GenBank/DDBJ whole genome shotgun (WGS) entry which is preliminary data.</text>
</comment>
<reference evidence="2 3" key="1">
    <citation type="submission" date="2017-08" db="EMBL/GenBank/DDBJ databases">
        <title>The whole genome shortgun sequences of strain Leeuwenhoekiella nanhaiensis G18 from the South China Sea.</title>
        <authorList>
            <person name="Liu Q."/>
        </authorList>
    </citation>
    <scope>NUCLEOTIDE SEQUENCE [LARGE SCALE GENOMIC DNA]</scope>
    <source>
        <strain evidence="2 3">G18</strain>
    </source>
</reference>
<evidence type="ECO:0000313" key="2">
    <source>
        <dbReference type="EMBL" id="PHQ29887.1"/>
    </source>
</evidence>
<keyword evidence="1" id="KW-0732">Signal</keyword>
<dbReference type="PROSITE" id="PS51257">
    <property type="entry name" value="PROKAR_LIPOPROTEIN"/>
    <property type="match status" value="1"/>
</dbReference>
<evidence type="ECO:0000313" key="3">
    <source>
        <dbReference type="Proteomes" id="UP000229433"/>
    </source>
</evidence>
<dbReference type="RefSeq" id="WP_099645728.1">
    <property type="nucleotide sequence ID" value="NZ_KZ319289.1"/>
</dbReference>
<evidence type="ECO:0008006" key="4">
    <source>
        <dbReference type="Google" id="ProtNLM"/>
    </source>
</evidence>
<sequence length="143" mass="16163">MKILKYVLVFGMVLSTLLACDNQSEQRDQYNALFAEVIAIHDELMPQMTTISNIQSQLKATDSVALSVPKQELLEQANTADSVMMTWMHSFTDTYVKNRVPVAEMSPEQLKAAVNGLQEELQEIKELRDLTQNCIAKSKELLK</sequence>
<evidence type="ECO:0000256" key="1">
    <source>
        <dbReference type="SAM" id="SignalP"/>
    </source>
</evidence>